<reference evidence="3" key="1">
    <citation type="submission" date="2018-06" db="EMBL/GenBank/DDBJ databases">
        <authorList>
            <consortium name="Pathogen Informatics"/>
        </authorList>
    </citation>
    <scope>NUCLEOTIDE SEQUENCE [LARGE SCALE GENOMIC DNA]</scope>
    <source>
        <strain evidence="3">NCTC10115</strain>
    </source>
</reference>
<dbReference type="AlphaFoldDB" id="A0A3B0PC12"/>
<protein>
    <recommendedName>
        <fullName evidence="1">ACT domain-containing protein</fullName>
    </recommendedName>
</protein>
<accession>A0A3B0PC12</accession>
<feature type="non-terminal residue" evidence="2">
    <location>
        <position position="60"/>
    </location>
</feature>
<dbReference type="InterPro" id="IPR002912">
    <property type="entry name" value="ACT_dom"/>
</dbReference>
<dbReference type="Pfam" id="PF13291">
    <property type="entry name" value="ACT_4"/>
    <property type="match status" value="1"/>
</dbReference>
<proteinExistence type="predicted"/>
<dbReference type="Proteomes" id="UP000260136">
    <property type="component" value="Chromosome"/>
</dbReference>
<dbReference type="EMBL" id="LS991952">
    <property type="protein sequence ID" value="SYV94119.1"/>
    <property type="molecule type" value="Genomic_DNA"/>
</dbReference>
<evidence type="ECO:0000259" key="1">
    <source>
        <dbReference type="Pfam" id="PF13291"/>
    </source>
</evidence>
<gene>
    <name evidence="2" type="ORF">NCTC10115_00426</name>
</gene>
<evidence type="ECO:0000313" key="2">
    <source>
        <dbReference type="EMBL" id="SYV94119.1"/>
    </source>
</evidence>
<organism evidence="2 3">
    <name type="scientific">Mycoplasmoides gallisepticum</name>
    <name type="common">Mycoplasma gallisepticum</name>
    <dbReference type="NCBI Taxonomy" id="2096"/>
    <lineage>
        <taxon>Bacteria</taxon>
        <taxon>Bacillati</taxon>
        <taxon>Mycoplasmatota</taxon>
        <taxon>Mycoplasmoidales</taxon>
        <taxon>Mycoplasmoidaceae</taxon>
        <taxon>Mycoplasmoides</taxon>
    </lineage>
</organism>
<feature type="domain" description="ACT" evidence="1">
    <location>
        <begin position="2"/>
        <end position="51"/>
    </location>
</feature>
<name>A0A3B0PC12_MYCGL</name>
<evidence type="ECO:0000313" key="3">
    <source>
        <dbReference type="Proteomes" id="UP000260136"/>
    </source>
</evidence>
<sequence>MVNDILLIIINNNAKLFSLNVTKDKKNNTFMADLGIYVQDMRHLNFIMDEITLKDMSFNW</sequence>